<keyword evidence="2" id="KW-1185">Reference proteome</keyword>
<dbReference type="AlphaFoldDB" id="A0A127QMF7"/>
<proteinExistence type="predicted"/>
<evidence type="ECO:0000313" key="2">
    <source>
        <dbReference type="Proteomes" id="UP000071778"/>
    </source>
</evidence>
<accession>A0A127QMF7</accession>
<dbReference type="EMBL" id="CP013235">
    <property type="protein sequence ID" value="AMP10772.1"/>
    <property type="molecule type" value="Genomic_DNA"/>
</dbReference>
<name>A0A127QMF7_9BURK</name>
<protein>
    <submittedName>
        <fullName evidence="1">Uncharacterized protein</fullName>
    </submittedName>
</protein>
<organism evidence="1 2">
    <name type="scientific">Collimonas arenae</name>
    <dbReference type="NCBI Taxonomy" id="279058"/>
    <lineage>
        <taxon>Bacteria</taxon>
        <taxon>Pseudomonadati</taxon>
        <taxon>Pseudomonadota</taxon>
        <taxon>Betaproteobacteria</taxon>
        <taxon>Burkholderiales</taxon>
        <taxon>Oxalobacteraceae</taxon>
        <taxon>Collimonas</taxon>
    </lineage>
</organism>
<gene>
    <name evidence="1" type="ORF">CAter282_3061</name>
</gene>
<reference evidence="1 2" key="1">
    <citation type="submission" date="2015-11" db="EMBL/GenBank/DDBJ databases">
        <title>Exploring the genomic traits of fungus-feeding bacterial genus Collimonas.</title>
        <authorList>
            <person name="Song C."/>
            <person name="Schmidt R."/>
            <person name="de Jager V."/>
            <person name="Krzyzanowska D."/>
            <person name="Jongedijk E."/>
            <person name="Cankar K."/>
            <person name="Beekwilder J."/>
            <person name="van Veen A."/>
            <person name="de Boer W."/>
            <person name="van Veen J.A."/>
            <person name="Garbeva P."/>
        </authorList>
    </citation>
    <scope>NUCLEOTIDE SEQUENCE [LARGE SCALE GENOMIC DNA]</scope>
    <source>
        <strain evidence="1 2">Ter282</strain>
    </source>
</reference>
<dbReference type="PATRIC" id="fig|279058.18.peg.3014"/>
<dbReference type="Proteomes" id="UP000071778">
    <property type="component" value="Chromosome"/>
</dbReference>
<sequence>MFLAQSCAYCCKYPTSFAAAHQRATGLYYFPMKKCIGKFGGSHTSGCQTGGATSLAPTNSMIAPCAKSEKRLLATCIPGRRITLSNDHFAKAQNSTGIKKLRHPLYLSMPMTTKIE</sequence>
<evidence type="ECO:0000313" key="1">
    <source>
        <dbReference type="EMBL" id="AMP10772.1"/>
    </source>
</evidence>